<dbReference type="InterPro" id="IPR058293">
    <property type="entry name" value="DUF7987"/>
</dbReference>
<proteinExistence type="predicted"/>
<protein>
    <submittedName>
        <fullName evidence="3">Uncharacterized protein</fullName>
    </submittedName>
</protein>
<gene>
    <name evidence="3" type="ordered locus">Hlac_2538</name>
</gene>
<feature type="transmembrane region" description="Helical" evidence="2">
    <location>
        <begin position="7"/>
        <end position="26"/>
    </location>
</feature>
<accession>B9LTD9</accession>
<keyword evidence="2" id="KW-1133">Transmembrane helix</keyword>
<dbReference type="Pfam" id="PF25949">
    <property type="entry name" value="DUF7987"/>
    <property type="match status" value="1"/>
</dbReference>
<dbReference type="AlphaFoldDB" id="B9LTD9"/>
<organism evidence="3 4">
    <name type="scientific">Halorubrum lacusprofundi (strain ATCC 49239 / DSM 5036 / JCM 8891 / ACAM 34)</name>
    <dbReference type="NCBI Taxonomy" id="416348"/>
    <lineage>
        <taxon>Archaea</taxon>
        <taxon>Methanobacteriati</taxon>
        <taxon>Methanobacteriota</taxon>
        <taxon>Stenosarchaea group</taxon>
        <taxon>Halobacteria</taxon>
        <taxon>Halobacteriales</taxon>
        <taxon>Haloferacaceae</taxon>
        <taxon>Halorubrum</taxon>
    </lineage>
</organism>
<dbReference type="Proteomes" id="UP000000740">
    <property type="component" value="Chromosome 1"/>
</dbReference>
<sequence>MLSAGNPYVLPSVLVAAGAYLAVTLLTDASLLVRIGILAFLAGVVPIVLNRILGGGSTNDWRDEPTEGIGDGDSDADESREA</sequence>
<dbReference type="KEGG" id="hla:Hlac_2538"/>
<evidence type="ECO:0000256" key="1">
    <source>
        <dbReference type="SAM" id="MobiDB-lite"/>
    </source>
</evidence>
<dbReference type="HOGENOM" id="CLU_2550125_0_0_2"/>
<feature type="transmembrane region" description="Helical" evidence="2">
    <location>
        <begin position="32"/>
        <end position="53"/>
    </location>
</feature>
<keyword evidence="4" id="KW-1185">Reference proteome</keyword>
<reference evidence="3 4" key="1">
    <citation type="journal article" date="2016" name="Stand. Genomic Sci.">
        <title>Complete genome sequence of the Antarctic Halorubrum lacusprofundi type strain ACAM 34.</title>
        <authorList>
            <person name="Anderson I.J."/>
            <person name="DasSarma P."/>
            <person name="Lucas S."/>
            <person name="Copeland A."/>
            <person name="Lapidus A."/>
            <person name="Del Rio T.G."/>
            <person name="Tice H."/>
            <person name="Dalin E."/>
            <person name="Bruce D.C."/>
            <person name="Goodwin L."/>
            <person name="Pitluck S."/>
            <person name="Sims D."/>
            <person name="Brettin T.S."/>
            <person name="Detter J.C."/>
            <person name="Han C.S."/>
            <person name="Larimer F."/>
            <person name="Hauser L."/>
            <person name="Land M."/>
            <person name="Ivanova N."/>
            <person name="Richardson P."/>
            <person name="Cavicchioli R."/>
            <person name="DasSarma S."/>
            <person name="Woese C.R."/>
            <person name="Kyrpides N.C."/>
        </authorList>
    </citation>
    <scope>NUCLEOTIDE SEQUENCE [LARGE SCALE GENOMIC DNA]</scope>
    <source>
        <strain evidence="4">ATCC 49239 / DSM 5036 / JCM 8891 / ACAM 34</strain>
    </source>
</reference>
<name>B9LTD9_HALLT</name>
<keyword evidence="2" id="KW-0472">Membrane</keyword>
<dbReference type="EMBL" id="CP001365">
    <property type="protein sequence ID" value="ACM58111.1"/>
    <property type="molecule type" value="Genomic_DNA"/>
</dbReference>
<evidence type="ECO:0000256" key="2">
    <source>
        <dbReference type="SAM" id="Phobius"/>
    </source>
</evidence>
<dbReference type="RefSeq" id="WP_015911223.1">
    <property type="nucleotide sequence ID" value="NC_012029.1"/>
</dbReference>
<evidence type="ECO:0000313" key="3">
    <source>
        <dbReference type="EMBL" id="ACM58111.1"/>
    </source>
</evidence>
<dbReference type="GeneID" id="7401591"/>
<feature type="region of interest" description="Disordered" evidence="1">
    <location>
        <begin position="54"/>
        <end position="82"/>
    </location>
</feature>
<evidence type="ECO:0000313" key="4">
    <source>
        <dbReference type="Proteomes" id="UP000000740"/>
    </source>
</evidence>
<keyword evidence="2" id="KW-0812">Transmembrane</keyword>